<name>A0A4Y8S356_9SPHI</name>
<organism evidence="1 2">
    <name type="scientific">Mucilaginibacter psychrotolerans</name>
    <dbReference type="NCBI Taxonomy" id="1524096"/>
    <lineage>
        <taxon>Bacteria</taxon>
        <taxon>Pseudomonadati</taxon>
        <taxon>Bacteroidota</taxon>
        <taxon>Sphingobacteriia</taxon>
        <taxon>Sphingobacteriales</taxon>
        <taxon>Sphingobacteriaceae</taxon>
        <taxon>Mucilaginibacter</taxon>
    </lineage>
</organism>
<evidence type="ECO:0000313" key="1">
    <source>
        <dbReference type="EMBL" id="TFF33413.1"/>
    </source>
</evidence>
<evidence type="ECO:0000313" key="2">
    <source>
        <dbReference type="Proteomes" id="UP000297540"/>
    </source>
</evidence>
<dbReference type="EMBL" id="SOZE01000046">
    <property type="protein sequence ID" value="TFF33413.1"/>
    <property type="molecule type" value="Genomic_DNA"/>
</dbReference>
<reference evidence="1 2" key="1">
    <citation type="journal article" date="2017" name="Int. J. Syst. Evol. Microbiol.">
        <title>Mucilaginibacterpsychrotolerans sp. nov., isolated from peatlands.</title>
        <authorList>
            <person name="Deng Y."/>
            <person name="Shen L."/>
            <person name="Xu B."/>
            <person name="Liu Y."/>
            <person name="Gu Z."/>
            <person name="Liu H."/>
            <person name="Zhou Y."/>
        </authorList>
    </citation>
    <scope>NUCLEOTIDE SEQUENCE [LARGE SCALE GENOMIC DNA]</scope>
    <source>
        <strain evidence="1 2">NH7-4</strain>
    </source>
</reference>
<comment type="caution">
    <text evidence="1">The sequence shown here is derived from an EMBL/GenBank/DDBJ whole genome shotgun (WGS) entry which is preliminary data.</text>
</comment>
<gene>
    <name evidence="1" type="ORF">E2R66_26130</name>
</gene>
<keyword evidence="2" id="KW-1185">Reference proteome</keyword>
<dbReference type="Proteomes" id="UP000297540">
    <property type="component" value="Unassembled WGS sequence"/>
</dbReference>
<accession>A0A4Y8S356</accession>
<dbReference type="AlphaFoldDB" id="A0A4Y8S356"/>
<dbReference type="RefSeq" id="WP_133236404.1">
    <property type="nucleotide sequence ID" value="NZ_SOZE01000046.1"/>
</dbReference>
<proteinExistence type="predicted"/>
<protein>
    <submittedName>
        <fullName evidence="1">Uncharacterized protein</fullName>
    </submittedName>
</protein>
<sequence length="81" mass="8915">MAKPFINIYHHVSQIAGVTIAALKRWQRVTKFGVLFAGAAYAGCDCGAAECAHRNWGTQVYHCPGYIAISFFKTRLQGLLV</sequence>